<evidence type="ECO:0000313" key="1">
    <source>
        <dbReference type="EMBL" id="DAF50805.1"/>
    </source>
</evidence>
<organism evidence="1">
    <name type="scientific">Siphoviridae sp. ctSuy3</name>
    <dbReference type="NCBI Taxonomy" id="2827874"/>
    <lineage>
        <taxon>Viruses</taxon>
        <taxon>Duplodnaviria</taxon>
        <taxon>Heunggongvirae</taxon>
        <taxon>Uroviricota</taxon>
        <taxon>Caudoviricetes</taxon>
    </lineage>
</organism>
<name>A0A8S5SIG4_9CAUD</name>
<dbReference type="EMBL" id="BK032601">
    <property type="protein sequence ID" value="DAF50805.1"/>
    <property type="molecule type" value="Genomic_DNA"/>
</dbReference>
<reference evidence="1" key="1">
    <citation type="journal article" date="2021" name="Proc. Natl. Acad. Sci. U.S.A.">
        <title>A Catalog of Tens of Thousands of Viruses from Human Metagenomes Reveals Hidden Associations with Chronic Diseases.</title>
        <authorList>
            <person name="Tisza M.J."/>
            <person name="Buck C.B."/>
        </authorList>
    </citation>
    <scope>NUCLEOTIDE SEQUENCE</scope>
    <source>
        <strain evidence="1">CtSuy3</strain>
    </source>
</reference>
<sequence length="48" mass="5632">METPEKKDWFGRVTQDICNGCTRQGTGECPEDIRCFYTLDKPFYRPKA</sequence>
<proteinExistence type="predicted"/>
<accession>A0A8S5SIG4</accession>
<protein>
    <submittedName>
        <fullName evidence="1">Uncharacterized protein</fullName>
    </submittedName>
</protein>